<evidence type="ECO:0000313" key="3">
    <source>
        <dbReference type="Proteomes" id="UP000606974"/>
    </source>
</evidence>
<protein>
    <submittedName>
        <fullName evidence="2">Uncharacterized protein</fullName>
    </submittedName>
</protein>
<comment type="caution">
    <text evidence="2">The sequence shown here is derived from an EMBL/GenBank/DDBJ whole genome shotgun (WGS) entry which is preliminary data.</text>
</comment>
<reference evidence="2" key="1">
    <citation type="submission" date="2020-02" db="EMBL/GenBank/DDBJ databases">
        <authorList>
            <person name="Palmer J.M."/>
        </authorList>
    </citation>
    <scope>NUCLEOTIDE SEQUENCE</scope>
    <source>
        <strain evidence="2">EPUS1.4</strain>
        <tissue evidence="2">Thallus</tissue>
    </source>
</reference>
<evidence type="ECO:0000313" key="2">
    <source>
        <dbReference type="EMBL" id="KAF7510147.1"/>
    </source>
</evidence>
<feature type="compositionally biased region" description="Basic and acidic residues" evidence="1">
    <location>
        <begin position="41"/>
        <end position="57"/>
    </location>
</feature>
<keyword evidence="3" id="KW-1185">Reference proteome</keyword>
<gene>
    <name evidence="2" type="ORF">GJ744_007046</name>
</gene>
<dbReference type="EMBL" id="JAACFV010000033">
    <property type="protein sequence ID" value="KAF7510147.1"/>
    <property type="molecule type" value="Genomic_DNA"/>
</dbReference>
<organism evidence="2 3">
    <name type="scientific">Endocarpon pusillum</name>
    <dbReference type="NCBI Taxonomy" id="364733"/>
    <lineage>
        <taxon>Eukaryota</taxon>
        <taxon>Fungi</taxon>
        <taxon>Dikarya</taxon>
        <taxon>Ascomycota</taxon>
        <taxon>Pezizomycotina</taxon>
        <taxon>Eurotiomycetes</taxon>
        <taxon>Chaetothyriomycetidae</taxon>
        <taxon>Verrucariales</taxon>
        <taxon>Verrucariaceae</taxon>
        <taxon>Endocarpon</taxon>
    </lineage>
</organism>
<sequence length="96" mass="10678">MGFGFGHLAVCPVPPVKQHTLSKLTKGWVASDFIQFLPDILREDSPPRSNQAEESKGRRMSQADLPPRPDAPRVAESGLVQLFATLDKLWARVQQI</sequence>
<name>A0A8H7E5K1_9EURO</name>
<evidence type="ECO:0000256" key="1">
    <source>
        <dbReference type="SAM" id="MobiDB-lite"/>
    </source>
</evidence>
<accession>A0A8H7E5K1</accession>
<dbReference type="Proteomes" id="UP000606974">
    <property type="component" value="Unassembled WGS sequence"/>
</dbReference>
<proteinExistence type="predicted"/>
<feature type="region of interest" description="Disordered" evidence="1">
    <location>
        <begin position="41"/>
        <end position="73"/>
    </location>
</feature>
<dbReference type="AlphaFoldDB" id="A0A8H7E5K1"/>